<accession>A0A1G2CL00</accession>
<keyword evidence="1" id="KW-0472">Membrane</keyword>
<dbReference type="AlphaFoldDB" id="A0A1G2CL00"/>
<comment type="caution">
    <text evidence="2">The sequence shown here is derived from an EMBL/GenBank/DDBJ whole genome shotgun (WGS) entry which is preliminary data.</text>
</comment>
<feature type="transmembrane region" description="Helical" evidence="1">
    <location>
        <begin position="7"/>
        <end position="26"/>
    </location>
</feature>
<organism evidence="2 3">
    <name type="scientific">Candidatus Liptonbacteria bacterium RIFOXYB1_FULL_36_10</name>
    <dbReference type="NCBI Taxonomy" id="1798654"/>
    <lineage>
        <taxon>Bacteria</taxon>
        <taxon>Candidatus Liptoniibacteriota</taxon>
    </lineage>
</organism>
<reference evidence="2 3" key="1">
    <citation type="journal article" date="2016" name="Nat. Commun.">
        <title>Thousands of microbial genomes shed light on interconnected biogeochemical processes in an aquifer system.</title>
        <authorList>
            <person name="Anantharaman K."/>
            <person name="Brown C.T."/>
            <person name="Hug L.A."/>
            <person name="Sharon I."/>
            <person name="Castelle C.J."/>
            <person name="Probst A.J."/>
            <person name="Thomas B.C."/>
            <person name="Singh A."/>
            <person name="Wilkins M.J."/>
            <person name="Karaoz U."/>
            <person name="Brodie E.L."/>
            <person name="Williams K.H."/>
            <person name="Hubbard S.S."/>
            <person name="Banfield J.F."/>
        </authorList>
    </citation>
    <scope>NUCLEOTIDE SEQUENCE [LARGE SCALE GENOMIC DNA]</scope>
</reference>
<sequence>MRALSSVMFLVGFLFLFIIPHLLILWDSPPTEIISLKLFGENAGKLEYLASLIICLPYSFVCFVGAGVARYFSVTPLPNRQEDSN</sequence>
<gene>
    <name evidence="2" type="ORF">A2390_00460</name>
</gene>
<evidence type="ECO:0000256" key="1">
    <source>
        <dbReference type="SAM" id="Phobius"/>
    </source>
</evidence>
<dbReference type="EMBL" id="MHLE01000043">
    <property type="protein sequence ID" value="OGZ02073.1"/>
    <property type="molecule type" value="Genomic_DNA"/>
</dbReference>
<keyword evidence="1" id="KW-1133">Transmembrane helix</keyword>
<feature type="transmembrane region" description="Helical" evidence="1">
    <location>
        <begin position="46"/>
        <end position="72"/>
    </location>
</feature>
<keyword evidence="1" id="KW-0812">Transmembrane</keyword>
<proteinExistence type="predicted"/>
<protein>
    <submittedName>
        <fullName evidence="2">Uncharacterized protein</fullName>
    </submittedName>
</protein>
<evidence type="ECO:0000313" key="2">
    <source>
        <dbReference type="EMBL" id="OGZ02073.1"/>
    </source>
</evidence>
<name>A0A1G2CL00_9BACT</name>
<evidence type="ECO:0000313" key="3">
    <source>
        <dbReference type="Proteomes" id="UP000178599"/>
    </source>
</evidence>
<dbReference type="Proteomes" id="UP000178599">
    <property type="component" value="Unassembled WGS sequence"/>
</dbReference>